<evidence type="ECO:0000313" key="2">
    <source>
        <dbReference type="EMBL" id="PLW43241.1"/>
    </source>
</evidence>
<gene>
    <name evidence="2" type="ORF">PCASD_07027</name>
</gene>
<sequence>MNYRGFLETFRDLYKNDKFAAWIIGHKENVDKIIAKEGFLTGFRYDILVWANAFAYQVTTDTGAKSAVDISKLRKDIRYNVLSTTRQLEEIHYTDNPYAKGGEKFGFDPRTGKPKANKKKDHNDFTNSRGNNRGQGRGRSGYWMGGGDYRTAGDYNNHVASNTPNQWEKGLTTLLSLTPYFYNNNWNNNYKNNNNGGQQANYNNSGNFNNNSSSNSGLLRYTTLQCR</sequence>
<reference evidence="2 3" key="1">
    <citation type="submission" date="2017-11" db="EMBL/GenBank/DDBJ databases">
        <title>De novo assembly and phasing of dikaryotic genomes from two isolates of Puccinia coronata f. sp. avenae, the causal agent of oat crown rust.</title>
        <authorList>
            <person name="Miller M.E."/>
            <person name="Zhang Y."/>
            <person name="Omidvar V."/>
            <person name="Sperschneider J."/>
            <person name="Schwessinger B."/>
            <person name="Raley C."/>
            <person name="Palmer J.M."/>
            <person name="Garnica D."/>
            <person name="Upadhyaya N."/>
            <person name="Rathjen J."/>
            <person name="Taylor J.M."/>
            <person name="Park R.F."/>
            <person name="Dodds P.N."/>
            <person name="Hirsch C.D."/>
            <person name="Kianian S.F."/>
            <person name="Figueroa M."/>
        </authorList>
    </citation>
    <scope>NUCLEOTIDE SEQUENCE [LARGE SCALE GENOMIC DNA]</scope>
    <source>
        <strain evidence="2">12SD80</strain>
    </source>
</reference>
<feature type="region of interest" description="Disordered" evidence="1">
    <location>
        <begin position="102"/>
        <end position="141"/>
    </location>
</feature>
<name>A0A2N5UZR8_9BASI</name>
<accession>A0A2N5UZR8</accession>
<feature type="region of interest" description="Disordered" evidence="1">
    <location>
        <begin position="191"/>
        <end position="216"/>
    </location>
</feature>
<dbReference type="EMBL" id="PGCI01000070">
    <property type="protein sequence ID" value="PLW43241.1"/>
    <property type="molecule type" value="Genomic_DNA"/>
</dbReference>
<evidence type="ECO:0000256" key="1">
    <source>
        <dbReference type="SAM" id="MobiDB-lite"/>
    </source>
</evidence>
<comment type="caution">
    <text evidence="2">The sequence shown here is derived from an EMBL/GenBank/DDBJ whole genome shotgun (WGS) entry which is preliminary data.</text>
</comment>
<protein>
    <submittedName>
        <fullName evidence="2">Uncharacterized protein</fullName>
    </submittedName>
</protein>
<proteinExistence type="predicted"/>
<feature type="compositionally biased region" description="Basic and acidic residues" evidence="1">
    <location>
        <begin position="102"/>
        <end position="111"/>
    </location>
</feature>
<organism evidence="2 3">
    <name type="scientific">Puccinia coronata f. sp. avenae</name>
    <dbReference type="NCBI Taxonomy" id="200324"/>
    <lineage>
        <taxon>Eukaryota</taxon>
        <taxon>Fungi</taxon>
        <taxon>Dikarya</taxon>
        <taxon>Basidiomycota</taxon>
        <taxon>Pucciniomycotina</taxon>
        <taxon>Pucciniomycetes</taxon>
        <taxon>Pucciniales</taxon>
        <taxon>Pucciniaceae</taxon>
        <taxon>Puccinia</taxon>
    </lineage>
</organism>
<evidence type="ECO:0000313" key="3">
    <source>
        <dbReference type="Proteomes" id="UP000235392"/>
    </source>
</evidence>
<dbReference type="AlphaFoldDB" id="A0A2N5UZR8"/>
<dbReference type="Proteomes" id="UP000235392">
    <property type="component" value="Unassembled WGS sequence"/>
</dbReference>